<sequence length="57" mass="6873">MLLLTGTIDSETKRLTQIVIKRQLSDYVLEYWSYGDLYLIEQRKRILQKELEVLENL</sequence>
<organism evidence="1 2">
    <name type="scientific">Xanthocytophaga agilis</name>
    <dbReference type="NCBI Taxonomy" id="3048010"/>
    <lineage>
        <taxon>Bacteria</taxon>
        <taxon>Pseudomonadati</taxon>
        <taxon>Bacteroidota</taxon>
        <taxon>Cytophagia</taxon>
        <taxon>Cytophagales</taxon>
        <taxon>Rhodocytophagaceae</taxon>
        <taxon>Xanthocytophaga</taxon>
    </lineage>
</organism>
<accession>A0AAE3R0Y8</accession>
<gene>
    <name evidence="1" type="ORF">QNI22_03460</name>
</gene>
<keyword evidence="2" id="KW-1185">Reference proteome</keyword>
<protein>
    <submittedName>
        <fullName evidence="1">Uncharacterized protein</fullName>
    </submittedName>
</protein>
<dbReference type="Proteomes" id="UP001232063">
    <property type="component" value="Unassembled WGS sequence"/>
</dbReference>
<evidence type="ECO:0000313" key="1">
    <source>
        <dbReference type="EMBL" id="MDJ1499684.1"/>
    </source>
</evidence>
<proteinExistence type="predicted"/>
<dbReference type="AlphaFoldDB" id="A0AAE3R0Y8"/>
<dbReference type="EMBL" id="JASJOU010000001">
    <property type="protein sequence ID" value="MDJ1499684.1"/>
    <property type="molecule type" value="Genomic_DNA"/>
</dbReference>
<evidence type="ECO:0000313" key="2">
    <source>
        <dbReference type="Proteomes" id="UP001232063"/>
    </source>
</evidence>
<name>A0AAE3R0Y8_9BACT</name>
<comment type="caution">
    <text evidence="1">The sequence shown here is derived from an EMBL/GenBank/DDBJ whole genome shotgun (WGS) entry which is preliminary data.</text>
</comment>
<reference evidence="1" key="1">
    <citation type="submission" date="2023-05" db="EMBL/GenBank/DDBJ databases">
        <authorList>
            <person name="Zhang X."/>
        </authorList>
    </citation>
    <scope>NUCLEOTIDE SEQUENCE</scope>
    <source>
        <strain evidence="1">BD1B2-1</strain>
    </source>
</reference>